<name>A0ACC2R2I8_9NEOP</name>
<comment type="caution">
    <text evidence="1">The sequence shown here is derived from an EMBL/GenBank/DDBJ whole genome shotgun (WGS) entry which is preliminary data.</text>
</comment>
<dbReference type="Proteomes" id="UP001231649">
    <property type="component" value="Chromosome 12"/>
</dbReference>
<keyword evidence="2" id="KW-1185">Reference proteome</keyword>
<reference evidence="1" key="1">
    <citation type="submission" date="2023-03" db="EMBL/GenBank/DDBJ databases">
        <title>Chromosome-level genomes of two armyworms, Mythimna separata and Mythimna loreyi, provide insights into the biosynthesis and reception of sex pheromones.</title>
        <authorList>
            <person name="Zhao H."/>
        </authorList>
    </citation>
    <scope>NUCLEOTIDE SEQUENCE</scope>
    <source>
        <strain evidence="1">BeijingLab</strain>
    </source>
</reference>
<dbReference type="EMBL" id="CM056788">
    <property type="protein sequence ID" value="KAJ8730955.1"/>
    <property type="molecule type" value="Genomic_DNA"/>
</dbReference>
<gene>
    <name evidence="1" type="ORF">PYW08_002368</name>
</gene>
<sequence>MEEKPFDFATQQNLIKLVHGQPDLYDPNSLNYKKNVKRALIWEGIGKKLNKTGEACRLEWARLKKGYDYHKKKKTNNSKRPSAKDSLETEKKEILNRLANSRKEDVKALAKKTNRDKDEINRIKREIHSQSVERGVAECCRLEQKYATRREQLARTHDRLLQLLLKHRDQELVELERMCGGAPEG</sequence>
<evidence type="ECO:0000313" key="1">
    <source>
        <dbReference type="EMBL" id="KAJ8730955.1"/>
    </source>
</evidence>
<organism evidence="1 2">
    <name type="scientific">Mythimna loreyi</name>
    <dbReference type="NCBI Taxonomy" id="667449"/>
    <lineage>
        <taxon>Eukaryota</taxon>
        <taxon>Metazoa</taxon>
        <taxon>Ecdysozoa</taxon>
        <taxon>Arthropoda</taxon>
        <taxon>Hexapoda</taxon>
        <taxon>Insecta</taxon>
        <taxon>Pterygota</taxon>
        <taxon>Neoptera</taxon>
        <taxon>Endopterygota</taxon>
        <taxon>Lepidoptera</taxon>
        <taxon>Glossata</taxon>
        <taxon>Ditrysia</taxon>
        <taxon>Noctuoidea</taxon>
        <taxon>Noctuidae</taxon>
        <taxon>Noctuinae</taxon>
        <taxon>Hadenini</taxon>
        <taxon>Mythimna</taxon>
    </lineage>
</organism>
<protein>
    <submittedName>
        <fullName evidence="1">Uncharacterized protein</fullName>
    </submittedName>
</protein>
<proteinExistence type="predicted"/>
<evidence type="ECO:0000313" key="2">
    <source>
        <dbReference type="Proteomes" id="UP001231649"/>
    </source>
</evidence>
<accession>A0ACC2R2I8</accession>